<dbReference type="EMBL" id="MU070923">
    <property type="protein sequence ID" value="KAF5826440.1"/>
    <property type="molecule type" value="Genomic_DNA"/>
</dbReference>
<dbReference type="Proteomes" id="UP000815325">
    <property type="component" value="Unassembled WGS sequence"/>
</dbReference>
<evidence type="ECO:0000313" key="3">
    <source>
        <dbReference type="Proteomes" id="UP000815325"/>
    </source>
</evidence>
<organism evidence="2 3">
    <name type="scientific">Dunaliella salina</name>
    <name type="common">Green alga</name>
    <name type="synonym">Protococcus salinus</name>
    <dbReference type="NCBI Taxonomy" id="3046"/>
    <lineage>
        <taxon>Eukaryota</taxon>
        <taxon>Viridiplantae</taxon>
        <taxon>Chlorophyta</taxon>
        <taxon>core chlorophytes</taxon>
        <taxon>Chlorophyceae</taxon>
        <taxon>CS clade</taxon>
        <taxon>Chlamydomonadales</taxon>
        <taxon>Dunaliellaceae</taxon>
        <taxon>Dunaliella</taxon>
    </lineage>
</organism>
<feature type="region of interest" description="Disordered" evidence="1">
    <location>
        <begin position="254"/>
        <end position="477"/>
    </location>
</feature>
<feature type="compositionally biased region" description="Low complexity" evidence="1">
    <location>
        <begin position="346"/>
        <end position="359"/>
    </location>
</feature>
<name>A0ABZ3KB92_DUNSA</name>
<evidence type="ECO:0000256" key="1">
    <source>
        <dbReference type="SAM" id="MobiDB-lite"/>
    </source>
</evidence>
<protein>
    <recommendedName>
        <fullName evidence="4">Encoded protein</fullName>
    </recommendedName>
</protein>
<evidence type="ECO:0008006" key="4">
    <source>
        <dbReference type="Google" id="ProtNLM"/>
    </source>
</evidence>
<feature type="compositionally biased region" description="Low complexity" evidence="1">
    <location>
        <begin position="367"/>
        <end position="441"/>
    </location>
</feature>
<sequence length="477" mass="49051">MAASAPPPKKLGDCEVCIPWDVARENNLINKAGRVPDRCTVQLIMRLAPRLPLPDGNSAPEGGTPDERLSVSFARREPVKGSDYVANCRALEREHGNGLSFTLRSALRTATRAKQEFVVGSKPKGPRDLHLTITGTVDGLAPCAVAEEEEAQKKEADQGQQGDGAAGTPAGPPMPETPDLIDPQEGATITITPQQLRKNGMLKVAANYHAPAEIKHVPLIEWPNATEPERVALLKWVVQDLRWNKASGTFWVKLVPPSPEEEEANQTKGNKAEENQAEGSKAEAHQTEGGKAEANKTGESKAGAEQAEGTKSEAAPATQRESKGEAAPQAEPAKSSAAQASEGTQPAAGAPAAALEQVPSAPPAPAPAQEGAQPAGAPGHDTRNAAAPAAEQAAAPPTAADQGAGPAAAPARTAAEGEAAPPAAADQGGASAAEPAPAKTTGEAEAKPEGAGGATGQKRAAEEEHPETREGKQSRNE</sequence>
<evidence type="ECO:0000313" key="2">
    <source>
        <dbReference type="EMBL" id="KAF5826440.1"/>
    </source>
</evidence>
<comment type="caution">
    <text evidence="2">The sequence shown here is derived from an EMBL/GenBank/DDBJ whole genome shotgun (WGS) entry which is preliminary data.</text>
</comment>
<proteinExistence type="predicted"/>
<accession>A0ABZ3KB92</accession>
<feature type="compositionally biased region" description="Basic and acidic residues" evidence="1">
    <location>
        <begin position="270"/>
        <end position="299"/>
    </location>
</feature>
<feature type="region of interest" description="Disordered" evidence="1">
    <location>
        <begin position="148"/>
        <end position="184"/>
    </location>
</feature>
<keyword evidence="3" id="KW-1185">Reference proteome</keyword>
<gene>
    <name evidence="2" type="ORF">DUNSADRAFT_3071</name>
</gene>
<reference evidence="2" key="1">
    <citation type="submission" date="2017-08" db="EMBL/GenBank/DDBJ databases">
        <authorList>
            <person name="Polle J.E."/>
            <person name="Barry K."/>
            <person name="Cushman J."/>
            <person name="Schmutz J."/>
            <person name="Tran D."/>
            <person name="Hathwaick L.T."/>
            <person name="Yim W.C."/>
            <person name="Jenkins J."/>
            <person name="Mckie-Krisberg Z.M."/>
            <person name="Prochnik S."/>
            <person name="Lindquist E."/>
            <person name="Dockter R.B."/>
            <person name="Adam C."/>
            <person name="Molina H."/>
            <person name="Bunkerborg J."/>
            <person name="Jin E."/>
            <person name="Buchheim M."/>
            <person name="Magnuson J."/>
        </authorList>
    </citation>
    <scope>NUCLEOTIDE SEQUENCE</scope>
    <source>
        <strain evidence="2">CCAP 19/18</strain>
    </source>
</reference>
<feature type="compositionally biased region" description="Basic and acidic residues" evidence="1">
    <location>
        <begin position="459"/>
        <end position="477"/>
    </location>
</feature>